<dbReference type="EMBL" id="BAABDQ010000043">
    <property type="protein sequence ID" value="GAA3607327.1"/>
    <property type="molecule type" value="Genomic_DNA"/>
</dbReference>
<dbReference type="Gene3D" id="3.40.50.720">
    <property type="entry name" value="NAD(P)-binding Rossmann-like Domain"/>
    <property type="match status" value="1"/>
</dbReference>
<reference evidence="3" key="1">
    <citation type="journal article" date="2019" name="Int. J. Syst. Evol. Microbiol.">
        <title>The Global Catalogue of Microorganisms (GCM) 10K type strain sequencing project: providing services to taxonomists for standard genome sequencing and annotation.</title>
        <authorList>
            <consortium name="The Broad Institute Genomics Platform"/>
            <consortium name="The Broad Institute Genome Sequencing Center for Infectious Disease"/>
            <person name="Wu L."/>
            <person name="Ma J."/>
        </authorList>
    </citation>
    <scope>NUCLEOTIDE SEQUENCE [LARGE SCALE GENOMIC DNA]</scope>
    <source>
        <strain evidence="3">JCM 17326</strain>
    </source>
</reference>
<evidence type="ECO:0000313" key="2">
    <source>
        <dbReference type="EMBL" id="GAA3607327.1"/>
    </source>
</evidence>
<sequence length="274" mass="28570">MIVVTGATGNVGRQLVRTLAAAGEQVTALSRKISEQDVPAGVRHRQADLAEPESLAPALHGAGALFLLTSADFMANGDLDEILNVVRTAGVPRIVLLSSQGVGTQRHSSHLEDAVKRSGLGWTMLQPGNFDSNALQWAGSVRTQRVVAAPFGGVAVPAVDPADIAEVAAVALREPGHEGNTYTLTGPAPISPRQQAAAIGDALGEPVRFAELSRAEARSQMLGYMPEPVVEATLGALGTPSAAEQRVSPDVERLLGRPPRTFADWAGRNIAAFA</sequence>
<accession>A0ABP6ZFE0</accession>
<comment type="caution">
    <text evidence="2">The sequence shown here is derived from an EMBL/GenBank/DDBJ whole genome shotgun (WGS) entry which is preliminary data.</text>
</comment>
<name>A0ABP6ZFE0_9ACTN</name>
<dbReference type="Pfam" id="PF13460">
    <property type="entry name" value="NAD_binding_10"/>
    <property type="match status" value="1"/>
</dbReference>
<proteinExistence type="predicted"/>
<evidence type="ECO:0000313" key="3">
    <source>
        <dbReference type="Proteomes" id="UP001500630"/>
    </source>
</evidence>
<dbReference type="PANTHER" id="PTHR43162:SF1">
    <property type="entry name" value="PRESTALK A DIFFERENTIATION PROTEIN A"/>
    <property type="match status" value="1"/>
</dbReference>
<dbReference type="SUPFAM" id="SSF51735">
    <property type="entry name" value="NAD(P)-binding Rossmann-fold domains"/>
    <property type="match status" value="1"/>
</dbReference>
<organism evidence="2 3">
    <name type="scientific">Nonomuraea rosea</name>
    <dbReference type="NCBI Taxonomy" id="638574"/>
    <lineage>
        <taxon>Bacteria</taxon>
        <taxon>Bacillati</taxon>
        <taxon>Actinomycetota</taxon>
        <taxon>Actinomycetes</taxon>
        <taxon>Streptosporangiales</taxon>
        <taxon>Streptosporangiaceae</taxon>
        <taxon>Nonomuraea</taxon>
    </lineage>
</organism>
<gene>
    <name evidence="2" type="ORF">GCM10022419_110300</name>
</gene>
<keyword evidence="3" id="KW-1185">Reference proteome</keyword>
<dbReference type="InterPro" id="IPR051604">
    <property type="entry name" value="Ergot_Alk_Oxidoreductase"/>
</dbReference>
<dbReference type="RefSeq" id="WP_345574917.1">
    <property type="nucleotide sequence ID" value="NZ_BAABDQ010000043.1"/>
</dbReference>
<dbReference type="Proteomes" id="UP001500630">
    <property type="component" value="Unassembled WGS sequence"/>
</dbReference>
<dbReference type="PANTHER" id="PTHR43162">
    <property type="match status" value="1"/>
</dbReference>
<evidence type="ECO:0000259" key="1">
    <source>
        <dbReference type="Pfam" id="PF13460"/>
    </source>
</evidence>
<dbReference type="InterPro" id="IPR016040">
    <property type="entry name" value="NAD(P)-bd_dom"/>
</dbReference>
<feature type="domain" description="NAD(P)-binding" evidence="1">
    <location>
        <begin position="6"/>
        <end position="175"/>
    </location>
</feature>
<dbReference type="Gene3D" id="3.90.25.10">
    <property type="entry name" value="UDP-galactose 4-epimerase, domain 1"/>
    <property type="match status" value="1"/>
</dbReference>
<dbReference type="InterPro" id="IPR036291">
    <property type="entry name" value="NAD(P)-bd_dom_sf"/>
</dbReference>
<protein>
    <submittedName>
        <fullName evidence="2">NAD(P)H-binding protein</fullName>
    </submittedName>
</protein>